<evidence type="ECO:0000259" key="2">
    <source>
        <dbReference type="Pfam" id="PF20155"/>
    </source>
</evidence>
<proteinExistence type="predicted"/>
<name>A0A843YX74_9BURK</name>
<dbReference type="Pfam" id="PF20155">
    <property type="entry name" value="TMP_3"/>
    <property type="match status" value="1"/>
</dbReference>
<comment type="caution">
    <text evidence="3">The sequence shown here is derived from an EMBL/GenBank/DDBJ whole genome shotgun (WGS) entry which is preliminary data.</text>
</comment>
<evidence type="ECO:0000256" key="1">
    <source>
        <dbReference type="SAM" id="Coils"/>
    </source>
</evidence>
<dbReference type="NCBIfam" id="TIGR02675">
    <property type="entry name" value="tape_meas_nterm"/>
    <property type="match status" value="1"/>
</dbReference>
<evidence type="ECO:0000313" key="4">
    <source>
        <dbReference type="Proteomes" id="UP000451565"/>
    </source>
</evidence>
<organism evidence="3 4">
    <name type="scientific">Glaciimonas soli</name>
    <dbReference type="NCBI Taxonomy" id="2590999"/>
    <lineage>
        <taxon>Bacteria</taxon>
        <taxon>Pseudomonadati</taxon>
        <taxon>Pseudomonadota</taxon>
        <taxon>Betaproteobacteria</taxon>
        <taxon>Burkholderiales</taxon>
        <taxon>Oxalobacteraceae</taxon>
        <taxon>Glaciimonas</taxon>
    </lineage>
</organism>
<dbReference type="Proteomes" id="UP000451565">
    <property type="component" value="Unassembled WGS sequence"/>
</dbReference>
<reference evidence="3 4" key="1">
    <citation type="submission" date="2019-10" db="EMBL/GenBank/DDBJ databases">
        <title>Glaciimonas soli sp. nov., a psychrophilic bacterium isolated from the forest soil of a high elevation mountain in Taiwan.</title>
        <authorList>
            <person name="Wang L.-T."/>
            <person name="Shieh W.Y."/>
        </authorList>
    </citation>
    <scope>NUCLEOTIDE SEQUENCE [LARGE SCALE GENOMIC DNA]</scope>
    <source>
        <strain evidence="3 4">GS1</strain>
    </source>
</reference>
<dbReference type="OrthoDB" id="7063692at2"/>
<protein>
    <submittedName>
        <fullName evidence="3">Tape measure protein</fullName>
    </submittedName>
</protein>
<keyword evidence="1" id="KW-0175">Coiled coil</keyword>
<sequence length="1252" mass="131723">MSSNKRDVELAIAVSTTGVDSVRQLQSQVELLAKQGGAAAPEFQKLANEINHLADQASALDVFNTVADDVERLALAQRDTAERSQLLGRELAQLTSKTTQYRSAEEQTLTTLLAAQRAQATMRDMLATVKNETDAAGKKTIEYQQSVQTLTRSLIEGRAGVRGLAECYKDAQAASYAAALEESKFAKIVAVSSKESQNASAELAKRNATLLDTRSALDATGVASTDLAAVQKTLITAFATSEAQLQKLLQSEIDAKLAAKAFADEEDRLARIVLATKSEMANAAQHQLLVEKQTYAEMINGQQQAAASAKAAGQAIQNALSTVGVRAATDIAHEITQVRSALDLLKTSGTLTGRELDRAFALGKNRLQGLERDLRAATGQMTLMDKATNVLKSTAGQLAAGFGLAEGVRRLADSFLSANKEIETLRLGLGAIHGSSLIAAQQIDFLRNTANTAGVSISSISDSFVRFSASAHAANIPIATTNGLFAALTQAGATLGLSGDKVSHALDALSQMASKGVVSMEELRQQLGDSLPGALSLTSKGLGLTDQQLIKLVESGGLLARDLFPALTTSLQSMSGEVNTLQSKWERLKNAMTTTMQVLGDTGVLDVLKLALQSLGVVVGSVAVGVSVLTDTFMTFIKVLGTVGAAVTTGNFKDLGNEISNLIETAVSRQTTLIDSYKQVIGVADQSVNAQQQSAVAANTNATAQTAAAQGAMINANAQQVAGNAAQVAGTQAASAGGSWVQLSVRYAESSKEAERRIDVAEKVVKAVQAEGESSIALSNLAGDQKSSLQAATDAATGNANALSSLTTKRQEDINNIAQQVTALSALLVAQGDPDGSRQKQIDALTKTIELRQVELERAQQATNLAKTEAMARDVATKSYEDNAASLETLRQAASNTRTALQQLEVLEAAGKATREQVVDATRRAASAQALYRDALADTAAAMERNVQALQNKSQLAQAAINVDIAHAKTVEDVARAEGDQAAVIAQQIIQKQLAIKATEANIAATSQETKAIITNAEAQQAALLASGEMTAQKQSEIDKTIASAKAKRLEVDATREHIKQLQQEITSLEQGTSTRHAHTDAIREQTSAREADIIAQEKSLALTKREMELQAAKRDVLNTNGDKVNMSQPTMLSIYNQLKGYGMEDAKAKATAREFADANGNIPTMSNPGQRKYDGSSLSMAVMKAAEKSIFNTNNAASIAGKETALVKQGGYTVNVNMGGKSSLVNVASQSDADNLARLLGTLASAATRAS</sequence>
<evidence type="ECO:0000313" key="3">
    <source>
        <dbReference type="EMBL" id="MQR02323.1"/>
    </source>
</evidence>
<dbReference type="InterPro" id="IPR013491">
    <property type="entry name" value="Tape_meas_N"/>
</dbReference>
<feature type="domain" description="Tape measure protein N-terminal" evidence="2">
    <location>
        <begin position="414"/>
        <end position="596"/>
    </location>
</feature>
<feature type="coiled-coil region" evidence="1">
    <location>
        <begin position="933"/>
        <end position="960"/>
    </location>
</feature>
<dbReference type="AlphaFoldDB" id="A0A843YX74"/>
<feature type="coiled-coil region" evidence="1">
    <location>
        <begin position="1045"/>
        <end position="1072"/>
    </location>
</feature>
<gene>
    <name evidence="3" type="ORF">GEV47_16725</name>
</gene>
<accession>A0A843YX74</accession>
<dbReference type="RefSeq" id="WP_153235953.1">
    <property type="nucleotide sequence ID" value="NZ_WINI01000009.1"/>
</dbReference>
<keyword evidence="4" id="KW-1185">Reference proteome</keyword>
<dbReference type="EMBL" id="WINI01000009">
    <property type="protein sequence ID" value="MQR02323.1"/>
    <property type="molecule type" value="Genomic_DNA"/>
</dbReference>